<dbReference type="AlphaFoldDB" id="A0A250VG73"/>
<dbReference type="InterPro" id="IPR025637">
    <property type="entry name" value="DUF4333"/>
</dbReference>
<dbReference type="RefSeq" id="WP_060895061.1">
    <property type="nucleotide sequence ID" value="NZ_BDQI01000009.1"/>
</dbReference>
<dbReference type="Proteomes" id="UP000217446">
    <property type="component" value="Unassembled WGS sequence"/>
</dbReference>
<gene>
    <name evidence="2" type="ORF">SO3561_04702</name>
</gene>
<feature type="domain" description="DUF4333" evidence="1">
    <location>
        <begin position="33"/>
        <end position="101"/>
    </location>
</feature>
<dbReference type="GeneID" id="93999843"/>
<comment type="caution">
    <text evidence="2">The sequence shown here is derived from an EMBL/GenBank/DDBJ whole genome shotgun (WGS) entry which is preliminary data.</text>
</comment>
<protein>
    <recommendedName>
        <fullName evidence="1">DUF4333 domain-containing protein</fullName>
    </recommendedName>
</protein>
<evidence type="ECO:0000259" key="1">
    <source>
        <dbReference type="Pfam" id="PF14230"/>
    </source>
</evidence>
<keyword evidence="3" id="KW-1185">Reference proteome</keyword>
<evidence type="ECO:0000313" key="2">
    <source>
        <dbReference type="EMBL" id="GAX53175.1"/>
    </source>
</evidence>
<sequence length="112" mass="11846">MKRIVIALAVAAVLAGGVVVAWSVFDNSSVATASGADHTVPRTEVEKLAKENYAIPFVQDGPQSVSCPRGLRPKMDDTVECTAVFKGESKTMLISVTGVKGDRVSFDYGLSK</sequence>
<proteinExistence type="predicted"/>
<organism evidence="2 3">
    <name type="scientific">Streptomyces olivochromogenes</name>
    <dbReference type="NCBI Taxonomy" id="1963"/>
    <lineage>
        <taxon>Bacteria</taxon>
        <taxon>Bacillati</taxon>
        <taxon>Actinomycetota</taxon>
        <taxon>Actinomycetes</taxon>
        <taxon>Kitasatosporales</taxon>
        <taxon>Streptomycetaceae</taxon>
        <taxon>Streptomyces</taxon>
    </lineage>
</organism>
<reference evidence="3" key="1">
    <citation type="submission" date="2017-05" db="EMBL/GenBank/DDBJ databases">
        <title>Streptomyces olivochromogenes NBRC 3561 whole genome shotgun sequence.</title>
        <authorList>
            <person name="Dohra H."/>
            <person name="Kodani S."/>
        </authorList>
    </citation>
    <scope>NUCLEOTIDE SEQUENCE [LARGE SCALE GENOMIC DNA]</scope>
    <source>
        <strain evidence="3">NBRC 3561</strain>
    </source>
</reference>
<dbReference type="EMBL" id="BDQI01000009">
    <property type="protein sequence ID" value="GAX53175.1"/>
    <property type="molecule type" value="Genomic_DNA"/>
</dbReference>
<name>A0A250VG73_STROL</name>
<evidence type="ECO:0000313" key="3">
    <source>
        <dbReference type="Proteomes" id="UP000217446"/>
    </source>
</evidence>
<accession>A0A250VG73</accession>
<dbReference type="Pfam" id="PF14230">
    <property type="entry name" value="DUF4333"/>
    <property type="match status" value="1"/>
</dbReference>